<organism evidence="1 2">
    <name type="scientific">Arctium lappa</name>
    <name type="common">Greater burdock</name>
    <name type="synonym">Lappa major</name>
    <dbReference type="NCBI Taxonomy" id="4217"/>
    <lineage>
        <taxon>Eukaryota</taxon>
        <taxon>Viridiplantae</taxon>
        <taxon>Streptophyta</taxon>
        <taxon>Embryophyta</taxon>
        <taxon>Tracheophyta</taxon>
        <taxon>Spermatophyta</taxon>
        <taxon>Magnoliopsida</taxon>
        <taxon>eudicotyledons</taxon>
        <taxon>Gunneridae</taxon>
        <taxon>Pentapetalae</taxon>
        <taxon>asterids</taxon>
        <taxon>campanulids</taxon>
        <taxon>Asterales</taxon>
        <taxon>Asteraceae</taxon>
        <taxon>Carduoideae</taxon>
        <taxon>Cardueae</taxon>
        <taxon>Arctiinae</taxon>
        <taxon>Arctium</taxon>
    </lineage>
</organism>
<reference evidence="1 2" key="2">
    <citation type="journal article" date="2022" name="Mol. Ecol. Resour.">
        <title>The genomes of chicory, endive, great burdock and yacon provide insights into Asteraceae paleo-polyploidization history and plant inulin production.</title>
        <authorList>
            <person name="Fan W."/>
            <person name="Wang S."/>
            <person name="Wang H."/>
            <person name="Wang A."/>
            <person name="Jiang F."/>
            <person name="Liu H."/>
            <person name="Zhao H."/>
            <person name="Xu D."/>
            <person name="Zhang Y."/>
        </authorList>
    </citation>
    <scope>NUCLEOTIDE SEQUENCE [LARGE SCALE GENOMIC DNA]</scope>
    <source>
        <strain evidence="2">cv. Niubang</strain>
    </source>
</reference>
<comment type="caution">
    <text evidence="1">The sequence shown here is derived from an EMBL/GenBank/DDBJ whole genome shotgun (WGS) entry which is preliminary data.</text>
</comment>
<gene>
    <name evidence="1" type="ORF">L6452_39709</name>
</gene>
<name>A0ACB8XTR7_ARCLA</name>
<reference evidence="2" key="1">
    <citation type="journal article" date="2022" name="Mol. Ecol. Resour.">
        <title>The genomes of chicory, endive, great burdock and yacon provide insights into Asteraceae palaeo-polyploidization history and plant inulin production.</title>
        <authorList>
            <person name="Fan W."/>
            <person name="Wang S."/>
            <person name="Wang H."/>
            <person name="Wang A."/>
            <person name="Jiang F."/>
            <person name="Liu H."/>
            <person name="Zhao H."/>
            <person name="Xu D."/>
            <person name="Zhang Y."/>
        </authorList>
    </citation>
    <scope>NUCLEOTIDE SEQUENCE [LARGE SCALE GENOMIC DNA]</scope>
    <source>
        <strain evidence="2">cv. Niubang</strain>
    </source>
</reference>
<dbReference type="Proteomes" id="UP001055879">
    <property type="component" value="Linkage Group LG15"/>
</dbReference>
<evidence type="ECO:0000313" key="2">
    <source>
        <dbReference type="Proteomes" id="UP001055879"/>
    </source>
</evidence>
<protein>
    <submittedName>
        <fullName evidence="1">Uncharacterized protein</fullName>
    </submittedName>
</protein>
<sequence>MIIQCEPPRDVEDYIHRSGRTGRAGNFGVAITLYEPRRSNISKLEREAGVKFEHISSPQPADIAKAAGADAADVAKAIIQVADSFSDVTERVLHSEIFKVGKVKWRLLIYPEGNGEGARKWLSIFLEIHDVALLPNG</sequence>
<evidence type="ECO:0000313" key="1">
    <source>
        <dbReference type="EMBL" id="KAI3673586.1"/>
    </source>
</evidence>
<dbReference type="EMBL" id="CM042061">
    <property type="protein sequence ID" value="KAI3673586.1"/>
    <property type="molecule type" value="Genomic_DNA"/>
</dbReference>
<keyword evidence="2" id="KW-1185">Reference proteome</keyword>
<accession>A0ACB8XTR7</accession>
<proteinExistence type="predicted"/>